<dbReference type="InterPro" id="IPR036881">
    <property type="entry name" value="Glyco_hydro_3_C_sf"/>
</dbReference>
<dbReference type="PANTHER" id="PTHR42715:SF10">
    <property type="entry name" value="BETA-GLUCOSIDASE"/>
    <property type="match status" value="1"/>
</dbReference>
<keyword evidence="5" id="KW-1185">Reference proteome</keyword>
<dbReference type="SUPFAM" id="SSF52279">
    <property type="entry name" value="Beta-D-glucan exohydrolase, C-terminal domain"/>
    <property type="match status" value="1"/>
</dbReference>
<dbReference type="SMART" id="SM01217">
    <property type="entry name" value="Fn3_like"/>
    <property type="match status" value="1"/>
</dbReference>
<dbReference type="GO" id="GO:0016787">
    <property type="term" value="F:hydrolase activity"/>
    <property type="evidence" value="ECO:0007669"/>
    <property type="project" value="UniProtKB-KW"/>
</dbReference>
<dbReference type="InterPro" id="IPR001764">
    <property type="entry name" value="Glyco_hydro_3_N"/>
</dbReference>
<dbReference type="InterPro" id="IPR036962">
    <property type="entry name" value="Glyco_hydro_3_N_sf"/>
</dbReference>
<dbReference type="InterPro" id="IPR002772">
    <property type="entry name" value="Glyco_hydro_3_C"/>
</dbReference>
<gene>
    <name evidence="4" type="ORF">Aco03nite_031920</name>
</gene>
<dbReference type="Gene3D" id="3.20.20.300">
    <property type="entry name" value="Glycoside hydrolase, family 3, N-terminal domain"/>
    <property type="match status" value="2"/>
</dbReference>
<proteinExistence type="inferred from homology"/>
<dbReference type="Pfam" id="PF00933">
    <property type="entry name" value="Glyco_hydro_3"/>
    <property type="match status" value="1"/>
</dbReference>
<dbReference type="PANTHER" id="PTHR42715">
    <property type="entry name" value="BETA-GLUCOSIDASE"/>
    <property type="match status" value="1"/>
</dbReference>
<reference evidence="4 5" key="1">
    <citation type="submission" date="2021-01" db="EMBL/GenBank/DDBJ databases">
        <title>Whole genome shotgun sequence of Actinoplanes couchii NBRC 106145.</title>
        <authorList>
            <person name="Komaki H."/>
            <person name="Tamura T."/>
        </authorList>
    </citation>
    <scope>NUCLEOTIDE SEQUENCE [LARGE SCALE GENOMIC DNA]</scope>
    <source>
        <strain evidence="4 5">NBRC 106145</strain>
    </source>
</reference>
<name>A0ABQ3X8F1_9ACTN</name>
<dbReference type="Pfam" id="PF14310">
    <property type="entry name" value="Fn3-like"/>
    <property type="match status" value="1"/>
</dbReference>
<organism evidence="4 5">
    <name type="scientific">Actinoplanes couchii</name>
    <dbReference type="NCBI Taxonomy" id="403638"/>
    <lineage>
        <taxon>Bacteria</taxon>
        <taxon>Bacillati</taxon>
        <taxon>Actinomycetota</taxon>
        <taxon>Actinomycetes</taxon>
        <taxon>Micromonosporales</taxon>
        <taxon>Micromonosporaceae</taxon>
        <taxon>Actinoplanes</taxon>
    </lineage>
</organism>
<sequence>MKRFTRDGNLDEKAALLSGATAWTTTPVDRLGIPSIVLTDGPHGVRLEKPDSERFSFENSFPATCFPTAAALGSSWDPDLLTRIGEALGREGRALGVNVLLGPGVNIKRSPLCGRNFEYLSEDPYLTGRLGAALVRGVQSQGVGASVKHFAANNQETERLRVSAEVDERTLREIYLPAFEHIVTEAKPWTVMAAYNRINGVHATQNRWLLTQVLREEWGFDGLVVSDWCAVTDPVEAVTAGLDLEMPANAGSPGRLVTAVREGRLDEALLDRAVDRVLALIERAQPANGSPDFEAHHALARQAAAESAVLLKNEGALLPLAPGTRVAVFGETHRHQGAGSSKIVPTRLDRAVDHLEIAEIAADADVAVLFLGLPEGEESEGFDRTHIDLPADQIRLLEEVAAVHPNTVVVLANGGVVRTGDWERHATAVLEMWLPGQAGGAAVADLLYGRVNPSGRLAETIPLRLPDTPAYLDFPGSEGAVRYGERLYVGYRHHDARDLDVAYPFGHGLSYTTFEYSDLDVTGLTVEVTVTNTGDRPGKEVVQLYVRDVESTVDRPVRELKGFRKVHLEPAESKRVTFIIQPRDLCFYSVAREDWVQETGDFEFSVGASSRDLRLSATVHIAGPEDTTPLTLANTLAEWLADPRGAAVVGEMAELGDPQIRAMVEHLPLDRLIAMSNGRIDAARFV</sequence>
<dbReference type="InterPro" id="IPR017853">
    <property type="entry name" value="GH"/>
</dbReference>
<dbReference type="RefSeq" id="WP_203795865.1">
    <property type="nucleotide sequence ID" value="NZ_BAAAQE010000036.1"/>
</dbReference>
<dbReference type="PRINTS" id="PR00133">
    <property type="entry name" value="GLHYDRLASE3"/>
</dbReference>
<dbReference type="Gene3D" id="2.60.40.10">
    <property type="entry name" value="Immunoglobulins"/>
    <property type="match status" value="1"/>
</dbReference>
<accession>A0ABQ3X8F1</accession>
<evidence type="ECO:0000256" key="2">
    <source>
        <dbReference type="ARBA" id="ARBA00022801"/>
    </source>
</evidence>
<keyword evidence="2 4" id="KW-0378">Hydrolase</keyword>
<dbReference type="Gene3D" id="3.40.50.1700">
    <property type="entry name" value="Glycoside hydrolase family 3 C-terminal domain"/>
    <property type="match status" value="2"/>
</dbReference>
<protein>
    <submittedName>
        <fullName evidence="4">Glycosyl hydrolase</fullName>
    </submittedName>
</protein>
<evidence type="ECO:0000256" key="1">
    <source>
        <dbReference type="ARBA" id="ARBA00005336"/>
    </source>
</evidence>
<evidence type="ECO:0000313" key="5">
    <source>
        <dbReference type="Proteomes" id="UP000612282"/>
    </source>
</evidence>
<dbReference type="Pfam" id="PF01915">
    <property type="entry name" value="Glyco_hydro_3_C"/>
    <property type="match status" value="1"/>
</dbReference>
<dbReference type="EMBL" id="BOMG01000042">
    <property type="protein sequence ID" value="GID54788.1"/>
    <property type="molecule type" value="Genomic_DNA"/>
</dbReference>
<feature type="domain" description="Fibronectin type III-like" evidence="3">
    <location>
        <begin position="540"/>
        <end position="610"/>
    </location>
</feature>
<dbReference type="SUPFAM" id="SSF51445">
    <property type="entry name" value="(Trans)glycosidases"/>
    <property type="match status" value="1"/>
</dbReference>
<dbReference type="InterPro" id="IPR013783">
    <property type="entry name" value="Ig-like_fold"/>
</dbReference>
<dbReference type="InterPro" id="IPR050288">
    <property type="entry name" value="Cellulose_deg_GH3"/>
</dbReference>
<comment type="similarity">
    <text evidence="1">Belongs to the glycosyl hydrolase 3 family.</text>
</comment>
<dbReference type="InterPro" id="IPR026891">
    <property type="entry name" value="Fn3-like"/>
</dbReference>
<dbReference type="Proteomes" id="UP000612282">
    <property type="component" value="Unassembled WGS sequence"/>
</dbReference>
<evidence type="ECO:0000259" key="3">
    <source>
        <dbReference type="SMART" id="SM01217"/>
    </source>
</evidence>
<evidence type="ECO:0000313" key="4">
    <source>
        <dbReference type="EMBL" id="GID54788.1"/>
    </source>
</evidence>
<comment type="caution">
    <text evidence="4">The sequence shown here is derived from an EMBL/GenBank/DDBJ whole genome shotgun (WGS) entry which is preliminary data.</text>
</comment>